<evidence type="ECO:0000256" key="3">
    <source>
        <dbReference type="ARBA" id="ARBA00022694"/>
    </source>
</evidence>
<dbReference type="GO" id="GO:0006400">
    <property type="term" value="P:tRNA modification"/>
    <property type="evidence" value="ECO:0007669"/>
    <property type="project" value="UniProtKB-UniRule"/>
</dbReference>
<evidence type="ECO:0000256" key="10">
    <source>
        <dbReference type="ARBA" id="ARBA00058346"/>
    </source>
</evidence>
<feature type="binding site" evidence="14">
    <location>
        <position position="59"/>
    </location>
    <ligand>
        <name>Mg(2+)</name>
        <dbReference type="ChEBI" id="CHEBI:18420"/>
        <label>1</label>
        <note>catalytic</note>
    </ligand>
</feature>
<feature type="binding site" evidence="14">
    <location>
        <position position="105"/>
    </location>
    <ligand>
        <name>Mg(2+)</name>
        <dbReference type="ChEBI" id="CHEBI:18420"/>
        <label>2</label>
        <note>catalytic</note>
    </ligand>
</feature>
<comment type="cofactor">
    <cofactor evidence="14">
        <name>Mg(2+)</name>
        <dbReference type="ChEBI" id="CHEBI:18420"/>
    </cofactor>
    <text evidence="14">Binds 2 magnesium ions per subunit.</text>
</comment>
<feature type="domain" description="Thg1 C-terminal" evidence="17">
    <location>
        <begin position="167"/>
        <end position="293"/>
    </location>
</feature>
<dbReference type="InterPro" id="IPR025845">
    <property type="entry name" value="Thg1_C_dom"/>
</dbReference>
<comment type="subunit">
    <text evidence="11">Homotetramer. Interacts with MFN1 and MFN2; functions as a guanyl-nucleotide exchange factor/GEF for MFN2 and also probably MFN1.</text>
</comment>
<dbReference type="FunFam" id="3.30.70.3000:FF:000001">
    <property type="entry name" value="tRNA(His) guanylyltransferase"/>
    <property type="match status" value="1"/>
</dbReference>
<dbReference type="PIRSF" id="PIRSF028980">
    <property type="entry name" value="tRNAHis_guanylyltransferase"/>
    <property type="match status" value="1"/>
</dbReference>
<evidence type="ECO:0000256" key="13">
    <source>
        <dbReference type="PIRSR" id="PIRSR028980-1"/>
    </source>
</evidence>
<evidence type="ECO:0000256" key="1">
    <source>
        <dbReference type="ARBA" id="ARBA00010113"/>
    </source>
</evidence>
<feature type="domain" description="tRNAHis guanylyltransferase catalytic" evidence="16">
    <location>
        <begin position="35"/>
        <end position="164"/>
    </location>
</feature>
<dbReference type="Pfam" id="PF14413">
    <property type="entry name" value="Thg1C"/>
    <property type="match status" value="1"/>
</dbReference>
<name>C1BRE8_CALRO</name>
<evidence type="ECO:0000256" key="7">
    <source>
        <dbReference type="ARBA" id="ARBA00022842"/>
    </source>
</evidence>
<evidence type="ECO:0000313" key="18">
    <source>
        <dbReference type="EMBL" id="ACO11601.1"/>
    </source>
</evidence>
<dbReference type="InterPro" id="IPR024956">
    <property type="entry name" value="tRNAHis_GuaTrfase_cat"/>
</dbReference>
<keyword evidence="8 12" id="KW-0342">GTP-binding</keyword>
<feature type="binding site" evidence="14">
    <location>
        <position position="58"/>
    </location>
    <ligand>
        <name>Mg(2+)</name>
        <dbReference type="ChEBI" id="CHEBI:18420"/>
        <label>2</label>
        <note>catalytic</note>
    </ligand>
</feature>
<feature type="binding site" evidence="13">
    <location>
        <begin position="104"/>
        <end position="105"/>
    </location>
    <ligand>
        <name>GTP</name>
        <dbReference type="ChEBI" id="CHEBI:37565"/>
    </ligand>
</feature>
<evidence type="ECO:0000256" key="8">
    <source>
        <dbReference type="ARBA" id="ARBA00023134"/>
    </source>
</evidence>
<evidence type="ECO:0000259" key="17">
    <source>
        <dbReference type="Pfam" id="PF14413"/>
    </source>
</evidence>
<gene>
    <name evidence="18" type="primary">THG1</name>
</gene>
<dbReference type="PANTHER" id="PTHR12729:SF6">
    <property type="entry name" value="TRNA(HIS) GUANYLYLTRANSFERASE-RELATED"/>
    <property type="match status" value="1"/>
</dbReference>
<evidence type="ECO:0000256" key="2">
    <source>
        <dbReference type="ARBA" id="ARBA00022679"/>
    </source>
</evidence>
<dbReference type="InterPro" id="IPR007537">
    <property type="entry name" value="tRNAHis_GuaTrfase_Thg1"/>
</dbReference>
<evidence type="ECO:0000256" key="6">
    <source>
        <dbReference type="ARBA" id="ARBA00022741"/>
    </source>
</evidence>
<keyword evidence="6 12" id="KW-0547">Nucleotide-binding</keyword>
<keyword evidence="5 12" id="KW-0479">Metal-binding</keyword>
<keyword evidence="3 12" id="KW-0819">tRNA processing</keyword>
<keyword evidence="2 12" id="KW-0808">Transferase</keyword>
<dbReference type="EC" id="2.7.7.79" evidence="12"/>
<comment type="function">
    <text evidence="10">Adds a GMP to the 5'-end of tRNA(His) after transcription and RNase P cleavage. This step is essential for proper recognition of the tRNA and for the fidelity of protein synthesis. Also functions as a guanyl-nucleotide exchange factor/GEF for the MFN1 and MFN2 mitofusins thereby regulating mitochondrial fusion. By regulating both mitochondrial dynamics and bioenergetic function, it contributes to cell survival following oxidative stress.</text>
</comment>
<evidence type="ECO:0000256" key="9">
    <source>
        <dbReference type="ARBA" id="ARBA00047281"/>
    </source>
</evidence>
<evidence type="ECO:0000259" key="16">
    <source>
        <dbReference type="Pfam" id="PF04446"/>
    </source>
</evidence>
<dbReference type="InterPro" id="IPR038469">
    <property type="entry name" value="tRNAHis_GuaTrfase_Thg1_sf"/>
</dbReference>
<dbReference type="EMBL" id="BT077177">
    <property type="protein sequence ID" value="ACO11601.1"/>
    <property type="molecule type" value="mRNA"/>
</dbReference>
<keyword evidence="4 12" id="KW-0548">Nucleotidyltransferase</keyword>
<evidence type="ECO:0000256" key="5">
    <source>
        <dbReference type="ARBA" id="ARBA00022723"/>
    </source>
</evidence>
<evidence type="ECO:0000256" key="15">
    <source>
        <dbReference type="SAM" id="MobiDB-lite"/>
    </source>
</evidence>
<dbReference type="GO" id="GO:0005525">
    <property type="term" value="F:GTP binding"/>
    <property type="evidence" value="ECO:0007669"/>
    <property type="project" value="UniProtKB-UniRule"/>
</dbReference>
<proteinExistence type="evidence at transcript level"/>
<reference evidence="18" key="1">
    <citation type="submission" date="2009-03" db="EMBL/GenBank/DDBJ databases">
        <title>Caligus rogercresseyi ESTs and full-length cDNAs.</title>
        <authorList>
            <person name="Yasuike M."/>
            <person name="von Schalburg K."/>
            <person name="Cooper G."/>
            <person name="Leong J."/>
            <person name="Jones S.R.M."/>
            <person name="Koop B.F."/>
        </authorList>
    </citation>
    <scope>NUCLEOTIDE SEQUENCE</scope>
    <source>
        <tissue evidence="18">Whole tissue</tissue>
    </source>
</reference>
<protein>
    <recommendedName>
        <fullName evidence="12">tRNA(His) guanylyltransferase</fullName>
        <ecNumber evidence="12">2.7.7.79</ecNumber>
    </recommendedName>
    <alternativeName>
        <fullName evidence="12">tRNA-histidine guanylyltransferase</fullName>
    </alternativeName>
</protein>
<dbReference type="PANTHER" id="PTHR12729">
    <property type="entry name" value="TRNA(HIS) GUANYLYLTRANSFERASE-RELATED"/>
    <property type="match status" value="1"/>
</dbReference>
<dbReference type="GO" id="GO:0008193">
    <property type="term" value="F:tRNA guanylyltransferase activity"/>
    <property type="evidence" value="ECO:0007669"/>
    <property type="project" value="UniProtKB-UniRule"/>
</dbReference>
<dbReference type="AlphaFoldDB" id="C1BRE8"/>
<feature type="binding site" evidence="14">
    <location>
        <position position="58"/>
    </location>
    <ligand>
        <name>Mg(2+)</name>
        <dbReference type="ChEBI" id="CHEBI:18420"/>
        <label>1</label>
        <note>catalytic</note>
    </ligand>
</feature>
<keyword evidence="7 12" id="KW-0460">Magnesium</keyword>
<accession>C1BRE8</accession>
<sequence>MMRSNLPCLSFSRHYPFLTKAFSLSGARRMAHSKFEYVRGFESKDTLLPNTWLVVRIDGRGFHSFSDRHDFVKPNDARSLDLMNAAAKVVMKAFPETVLAYGQSDEYSFVFRRNTNLYSRRASKIVTNVTSLFAANYVYLWPEFFPDTKLKYAPSFDGRCVTYPTDQNLRDYLSWRQADCHINNLYNTVFWALVQEGGLSNQKAQERLKGTLSGDKNEILFSQFNINYNEEPQQFRKGSILLKKKVSVPIEGSAPVAEEEEKQPEGGGSKAKRKPHSGTRERVQVFDLNVDMIGDEFWRENSHIYTF</sequence>
<dbReference type="Gene3D" id="3.30.70.3000">
    <property type="match status" value="1"/>
</dbReference>
<dbReference type="GO" id="GO:0000287">
    <property type="term" value="F:magnesium ion binding"/>
    <property type="evidence" value="ECO:0007669"/>
    <property type="project" value="UniProtKB-UniRule"/>
</dbReference>
<comment type="similarity">
    <text evidence="1 12">Belongs to the tRNA(His) guanylyltransferase family.</text>
</comment>
<evidence type="ECO:0000256" key="14">
    <source>
        <dbReference type="PIRSR" id="PIRSR028980-2"/>
    </source>
</evidence>
<comment type="catalytic activity">
    <reaction evidence="9 12">
        <text>a 5'-end ribonucleotide-tRNA(His) + GTP + ATP + H2O = a 5'-end phospho-guanosine-ribonucleotide-tRNA(His) + AMP + 2 diphosphate + H(+)</text>
        <dbReference type="Rhea" id="RHEA:54564"/>
        <dbReference type="Rhea" id="RHEA-COMP:14193"/>
        <dbReference type="Rhea" id="RHEA-COMP:14917"/>
        <dbReference type="ChEBI" id="CHEBI:15377"/>
        <dbReference type="ChEBI" id="CHEBI:15378"/>
        <dbReference type="ChEBI" id="CHEBI:30616"/>
        <dbReference type="ChEBI" id="CHEBI:33019"/>
        <dbReference type="ChEBI" id="CHEBI:37565"/>
        <dbReference type="ChEBI" id="CHEBI:138282"/>
        <dbReference type="ChEBI" id="CHEBI:141847"/>
        <dbReference type="ChEBI" id="CHEBI:456215"/>
        <dbReference type="EC" id="2.7.7.79"/>
    </reaction>
</comment>
<feature type="region of interest" description="Disordered" evidence="15">
    <location>
        <begin position="254"/>
        <end position="281"/>
    </location>
</feature>
<evidence type="ECO:0000256" key="4">
    <source>
        <dbReference type="ARBA" id="ARBA00022695"/>
    </source>
</evidence>
<feature type="binding site" evidence="14">
    <location>
        <position position="105"/>
    </location>
    <ligand>
        <name>Mg(2+)</name>
        <dbReference type="ChEBI" id="CHEBI:18420"/>
        <label>1</label>
        <note>catalytic</note>
    </ligand>
</feature>
<evidence type="ECO:0000256" key="11">
    <source>
        <dbReference type="ARBA" id="ARBA00065710"/>
    </source>
</evidence>
<evidence type="ECO:0000256" key="12">
    <source>
        <dbReference type="PIRNR" id="PIRNR028980"/>
    </source>
</evidence>
<dbReference type="Pfam" id="PF04446">
    <property type="entry name" value="Thg1"/>
    <property type="match status" value="1"/>
</dbReference>
<organism evidence="18">
    <name type="scientific">Caligus rogercresseyi</name>
    <name type="common">Sea louse</name>
    <dbReference type="NCBI Taxonomy" id="217165"/>
    <lineage>
        <taxon>Eukaryota</taxon>
        <taxon>Metazoa</taxon>
        <taxon>Ecdysozoa</taxon>
        <taxon>Arthropoda</taxon>
        <taxon>Crustacea</taxon>
        <taxon>Multicrustacea</taxon>
        <taxon>Hexanauplia</taxon>
        <taxon>Copepoda</taxon>
        <taxon>Siphonostomatoida</taxon>
        <taxon>Caligidae</taxon>
        <taxon>Caligus</taxon>
    </lineage>
</organism>